<dbReference type="GO" id="GO:0000278">
    <property type="term" value="P:mitotic cell cycle"/>
    <property type="evidence" value="ECO:0007669"/>
    <property type="project" value="UniProtKB-ARBA"/>
</dbReference>
<comment type="caution">
    <text evidence="8">The sequence shown here is derived from an EMBL/GenBank/DDBJ whole genome shotgun (WGS) entry which is preliminary data.</text>
</comment>
<feature type="compositionally biased region" description="Polar residues" evidence="6">
    <location>
        <begin position="245"/>
        <end position="254"/>
    </location>
</feature>
<feature type="region of interest" description="Disordered" evidence="6">
    <location>
        <begin position="604"/>
        <end position="637"/>
    </location>
</feature>
<feature type="domain" description="TOG" evidence="7">
    <location>
        <begin position="313"/>
        <end position="534"/>
    </location>
</feature>
<keyword evidence="4" id="KW-0206">Cytoskeleton</keyword>
<feature type="compositionally biased region" description="Polar residues" evidence="6">
    <location>
        <begin position="692"/>
        <end position="717"/>
    </location>
</feature>
<reference evidence="8" key="1">
    <citation type="submission" date="2023-06" db="EMBL/GenBank/DDBJ databases">
        <authorList>
            <person name="Delattre M."/>
        </authorList>
    </citation>
    <scope>NUCLEOTIDE SEQUENCE</scope>
    <source>
        <strain evidence="8">AF72</strain>
    </source>
</reference>
<dbReference type="GO" id="GO:0005881">
    <property type="term" value="C:cytoplasmic microtubule"/>
    <property type="evidence" value="ECO:0007669"/>
    <property type="project" value="TreeGrafter"/>
</dbReference>
<evidence type="ECO:0000256" key="4">
    <source>
        <dbReference type="ARBA" id="ARBA00023212"/>
    </source>
</evidence>
<dbReference type="PANTHER" id="PTHR21567:SF9">
    <property type="entry name" value="CLIP-ASSOCIATING PROTEIN"/>
    <property type="match status" value="1"/>
</dbReference>
<dbReference type="Gene3D" id="1.25.10.10">
    <property type="entry name" value="Leucine-rich Repeat Variant"/>
    <property type="match status" value="4"/>
</dbReference>
<sequence>MSWLAELLSRNSSDPRERLELGQTLVAALQTQPLPPDSKLLNDLCDLIFQWLAGSNFKVSLLALEAMDVGATASGPVLVPYLIDRFSNIIDRLGDSKVMVREATADLIVALSYSPPCTPQLVLEKIVAAMAHRVWHVRCGGMHVFARIAALSRGEVETQVTRTIPTFCRLMADPNPELILKVRDSAGDALAQLMAAFGPDIVESIQKKKLLPDSKLEMLAAKCQEALKNSPVRQTRSIARPSALQKPQQRTPSAAPTPEPRSRKPSLQRSEEDLTRNRSMVQNRTIEPGEVTEEEIRSMFPCPPITMGPLADEMENIRVNLENDRIDWTKRFAAIQKLRAIAQLDIGKSDAFVTLLTNMAPEIVITVRDLRSQLVKEATATICYIWNTLGIRVVKLAEAVLPVALNHLKNSQNVFWSCGQLIATFIVDNVQSPSIISVITRDSSSKAKRVRQFVVVLIEKMLSWPPHLIQGPMEMFTKIIKAAITDADPATRKSAREAYLTLEMQMPDVARKLYTQLGPDGQKRLGTTGSKAPSLNGSQQSLNTAGLENGQGRRLGQLRFDKRLPNGSFGRSASALDPGALSSFRTGMSGVRMGPPARFADVKSRVYSPSPSSQPPSRSTSPSRGGAARFAVPNLPASKSIGRAAGAQIMRPQQSMNRLASMGRQKTSDDINNALLQLQLGFCQDDEAPGTPQRQTSALRKPSNQTSLRTPSNNINRPATFKSPPVDAVKSGHPHVIHLLSSADDPTKKEGLRGLAKLCEERLPLSKEELKQYCDALARITSASRQLITFVCDGICGLMAAYGRQMEATDLDYLIRQIFIRLADELLLPINIGKFQSALQGMMENVSPQLLLNLVCKKFQDSSLSVKPRLRMLEFLQQLLEMHAGVKFDINGPDVKGAVVMMLKLANDGKSGAKPRAVIESILHSLFAMSAPDFDAMLPQDTQQRQLAYALLKNEASTTNGAHSNGSGTIETASKVPSISSHTNTSGRSSAGSYNSMALDTSLSDVLSVISNKNHPDFVSKFKLLSEMIKSKPEDQLAELADKTGSYILMAINEEHSNVRKAGVIALVSLNIRAPERARLILNQLAPSKQKLVDVFTEKTKNGSTQL</sequence>
<evidence type="ECO:0000256" key="2">
    <source>
        <dbReference type="ARBA" id="ARBA00022490"/>
    </source>
</evidence>
<name>A0AA36GB78_9BILA</name>
<dbReference type="PANTHER" id="PTHR21567">
    <property type="entry name" value="CLASP"/>
    <property type="match status" value="1"/>
</dbReference>
<keyword evidence="9" id="KW-1185">Reference proteome</keyword>
<feature type="compositionally biased region" description="Polar residues" evidence="6">
    <location>
        <begin position="525"/>
        <end position="546"/>
    </location>
</feature>
<evidence type="ECO:0000259" key="7">
    <source>
        <dbReference type="SMART" id="SM01349"/>
    </source>
</evidence>
<dbReference type="InterPro" id="IPR021133">
    <property type="entry name" value="HEAT_type_2"/>
</dbReference>
<feature type="region of interest" description="Disordered" evidence="6">
    <location>
        <begin position="684"/>
        <end position="727"/>
    </location>
</feature>
<accession>A0AA36GB78</accession>
<dbReference type="InterPro" id="IPR034085">
    <property type="entry name" value="TOG"/>
</dbReference>
<comment type="subcellular location">
    <subcellularLocation>
        <location evidence="1">Cytoplasm</location>
        <location evidence="1">Cytoskeleton</location>
    </subcellularLocation>
</comment>
<evidence type="ECO:0000256" key="5">
    <source>
        <dbReference type="PROSITE-ProRule" id="PRU00103"/>
    </source>
</evidence>
<dbReference type="GO" id="GO:1902903">
    <property type="term" value="P:regulation of supramolecular fiber organization"/>
    <property type="evidence" value="ECO:0007669"/>
    <property type="project" value="UniProtKB-ARBA"/>
</dbReference>
<evidence type="ECO:0000313" key="8">
    <source>
        <dbReference type="EMBL" id="CAJ0585921.1"/>
    </source>
</evidence>
<dbReference type="SMART" id="SM01349">
    <property type="entry name" value="TOG"/>
    <property type="match status" value="2"/>
</dbReference>
<proteinExistence type="predicted"/>
<feature type="region of interest" description="Disordered" evidence="6">
    <location>
        <begin position="958"/>
        <end position="993"/>
    </location>
</feature>
<dbReference type="EMBL" id="CATQJA010002706">
    <property type="protein sequence ID" value="CAJ0585921.1"/>
    <property type="molecule type" value="Genomic_DNA"/>
</dbReference>
<dbReference type="SUPFAM" id="SSF48371">
    <property type="entry name" value="ARM repeat"/>
    <property type="match status" value="1"/>
</dbReference>
<dbReference type="GO" id="GO:0008017">
    <property type="term" value="F:microtubule binding"/>
    <property type="evidence" value="ECO:0007669"/>
    <property type="project" value="TreeGrafter"/>
</dbReference>
<keyword evidence="3" id="KW-0677">Repeat</keyword>
<dbReference type="AlphaFoldDB" id="A0AA36GB78"/>
<gene>
    <name evidence="8" type="ORF">MSPICULIGERA_LOCUS23931</name>
</gene>
<dbReference type="Pfam" id="PF12348">
    <property type="entry name" value="CLASP_N"/>
    <property type="match status" value="1"/>
</dbReference>
<dbReference type="PROSITE" id="PS50077">
    <property type="entry name" value="HEAT_REPEAT"/>
    <property type="match status" value="1"/>
</dbReference>
<dbReference type="GO" id="GO:0031110">
    <property type="term" value="P:regulation of microtubule polymerization or depolymerization"/>
    <property type="evidence" value="ECO:0007669"/>
    <property type="project" value="UniProtKB-ARBA"/>
</dbReference>
<dbReference type="InterPro" id="IPR011989">
    <property type="entry name" value="ARM-like"/>
</dbReference>
<evidence type="ECO:0000256" key="6">
    <source>
        <dbReference type="SAM" id="MobiDB-lite"/>
    </source>
</evidence>
<organism evidence="8 9">
    <name type="scientific">Mesorhabditis spiculigera</name>
    <dbReference type="NCBI Taxonomy" id="96644"/>
    <lineage>
        <taxon>Eukaryota</taxon>
        <taxon>Metazoa</taxon>
        <taxon>Ecdysozoa</taxon>
        <taxon>Nematoda</taxon>
        <taxon>Chromadorea</taxon>
        <taxon>Rhabditida</taxon>
        <taxon>Rhabditina</taxon>
        <taxon>Rhabditomorpha</taxon>
        <taxon>Rhabditoidea</taxon>
        <taxon>Rhabditidae</taxon>
        <taxon>Mesorhabditinae</taxon>
        <taxon>Mesorhabditis</taxon>
    </lineage>
</organism>
<evidence type="ECO:0000256" key="3">
    <source>
        <dbReference type="ARBA" id="ARBA00022737"/>
    </source>
</evidence>
<dbReference type="GO" id="GO:0005819">
    <property type="term" value="C:spindle"/>
    <property type="evidence" value="ECO:0007669"/>
    <property type="project" value="UniProtKB-ARBA"/>
</dbReference>
<evidence type="ECO:0000256" key="1">
    <source>
        <dbReference type="ARBA" id="ARBA00004245"/>
    </source>
</evidence>
<dbReference type="InterPro" id="IPR024395">
    <property type="entry name" value="CLASP_N_dom"/>
</dbReference>
<feature type="domain" description="TOG" evidence="7">
    <location>
        <begin position="1"/>
        <end position="232"/>
    </location>
</feature>
<dbReference type="Proteomes" id="UP001177023">
    <property type="component" value="Unassembled WGS sequence"/>
</dbReference>
<dbReference type="InterPro" id="IPR016024">
    <property type="entry name" value="ARM-type_fold"/>
</dbReference>
<dbReference type="GO" id="GO:0000226">
    <property type="term" value="P:microtubule cytoskeleton organization"/>
    <property type="evidence" value="ECO:0007669"/>
    <property type="project" value="UniProtKB-ARBA"/>
</dbReference>
<feature type="repeat" description="HEAT" evidence="5">
    <location>
        <begin position="163"/>
        <end position="204"/>
    </location>
</feature>
<feature type="non-terminal residue" evidence="8">
    <location>
        <position position="1107"/>
    </location>
</feature>
<feature type="compositionally biased region" description="Low complexity" evidence="6">
    <location>
        <begin position="605"/>
        <end position="624"/>
    </location>
</feature>
<evidence type="ECO:0000313" key="9">
    <source>
        <dbReference type="Proteomes" id="UP001177023"/>
    </source>
</evidence>
<protein>
    <recommendedName>
        <fullName evidence="7">TOG domain-containing protein</fullName>
    </recommendedName>
</protein>
<keyword evidence="2" id="KW-0963">Cytoplasm</keyword>
<feature type="region of interest" description="Disordered" evidence="6">
    <location>
        <begin position="230"/>
        <end position="291"/>
    </location>
</feature>
<feature type="region of interest" description="Disordered" evidence="6">
    <location>
        <begin position="518"/>
        <end position="555"/>
    </location>
</feature>